<feature type="transmembrane region" description="Helical" evidence="9">
    <location>
        <begin position="402"/>
        <end position="422"/>
    </location>
</feature>
<keyword evidence="3" id="KW-0050">Antiport</keyword>
<feature type="transmembrane region" description="Helical" evidence="9">
    <location>
        <begin position="448"/>
        <end position="469"/>
    </location>
</feature>
<feature type="transmembrane region" description="Helical" evidence="9">
    <location>
        <begin position="107"/>
        <end position="124"/>
    </location>
</feature>
<dbReference type="Proteomes" id="UP001549099">
    <property type="component" value="Unassembled WGS sequence"/>
</dbReference>
<reference evidence="11 12" key="1">
    <citation type="submission" date="2024-06" db="EMBL/GenBank/DDBJ databases">
        <title>Genomic Encyclopedia of Type Strains, Phase IV (KMG-IV): sequencing the most valuable type-strain genomes for metagenomic binning, comparative biology and taxonomic classification.</title>
        <authorList>
            <person name="Goeker M."/>
        </authorList>
    </citation>
    <scope>NUCLEOTIDE SEQUENCE [LARGE SCALE GENOMIC DNA]</scope>
    <source>
        <strain evidence="11 12">DSM 26128</strain>
    </source>
</reference>
<feature type="transmembrane region" description="Helical" evidence="9">
    <location>
        <begin position="6"/>
        <end position="22"/>
    </location>
</feature>
<proteinExistence type="inferred from homology"/>
<dbReference type="InterPro" id="IPR003918">
    <property type="entry name" value="NADH_UbQ_OxRdtase"/>
</dbReference>
<comment type="subcellular location">
    <subcellularLocation>
        <location evidence="1">Cell membrane</location>
        <topology evidence="1">Multi-pass membrane protein</topology>
    </subcellularLocation>
    <subcellularLocation>
        <location evidence="8">Membrane</location>
        <topology evidence="8">Multi-pass membrane protein</topology>
    </subcellularLocation>
</comment>
<keyword evidence="4" id="KW-1003">Cell membrane</keyword>
<dbReference type="PANTHER" id="PTHR42703">
    <property type="entry name" value="NADH DEHYDROGENASE"/>
    <property type="match status" value="1"/>
</dbReference>
<sequence length="497" mass="53602">MNNILVLPMVVPLLTGFVLFFLRPSVKAQKLVASLSLLSLTAISVRLLLKVRDEGILRLDFGGWKPPFGILFVGDSFAALLVLTTSVVSGLILFYAFAATERRHENMFFYPFSFFLVAGVNGSFLTGDLFNLFVCFEVMLLASYVLVTLGGGRAQLAESVKYVAINVVASWFFLVALAFLYGTVGTLNMAHISVRVAEAGQGPLLSAIAVIFLIVFALKAGLLLYFWLPGSYSVPPAPVAALFGALLTKVGVYAMFRVFTLIFYHDAAITHGLIGAMAVLTLAGGSLGAIAYKDIRVIASYNVVIAVGFMLLGLAVFNEAAFQGSVYYLIHDMVIKALLFLAVGSMVVLTGESRIDRMSGLIRNYPVLGWLFFITMLSLAGIPPFSGFIGKVYTGLGAVEGGNYWLLLAGFLSSLFVLYSLLRIFMNCFWGETIITPEEQRPLNKKKLIPLSLLGALTLALGIGTQAIAPFVADAAHVLAHPELYIDAVLGEVPPGE</sequence>
<evidence type="ECO:0000256" key="3">
    <source>
        <dbReference type="ARBA" id="ARBA00022449"/>
    </source>
</evidence>
<dbReference type="RefSeq" id="WP_354197787.1">
    <property type="nucleotide sequence ID" value="NZ_JBEPLW010000015.1"/>
</dbReference>
<feature type="transmembrane region" description="Helical" evidence="9">
    <location>
        <begin position="299"/>
        <end position="317"/>
    </location>
</feature>
<keyword evidence="5 8" id="KW-0812">Transmembrane</keyword>
<keyword evidence="12" id="KW-1185">Reference proteome</keyword>
<evidence type="ECO:0000259" key="10">
    <source>
        <dbReference type="Pfam" id="PF00361"/>
    </source>
</evidence>
<dbReference type="EMBL" id="JBEPLW010000015">
    <property type="protein sequence ID" value="MET3576069.1"/>
    <property type="molecule type" value="Genomic_DNA"/>
</dbReference>
<dbReference type="NCBIfam" id="NF009306">
    <property type="entry name" value="PRK12663.1"/>
    <property type="match status" value="1"/>
</dbReference>
<feature type="transmembrane region" description="Helical" evidence="9">
    <location>
        <begin position="69"/>
        <end position="95"/>
    </location>
</feature>
<dbReference type="Pfam" id="PF00361">
    <property type="entry name" value="Proton_antipo_M"/>
    <property type="match status" value="1"/>
</dbReference>
<accession>A0ABV2GD48</accession>
<evidence type="ECO:0000256" key="9">
    <source>
        <dbReference type="SAM" id="Phobius"/>
    </source>
</evidence>
<name>A0ABV2GD48_9BACL</name>
<organism evidence="11 12">
    <name type="scientific">Bhargavaea ullalensis</name>
    <dbReference type="NCBI Taxonomy" id="1265685"/>
    <lineage>
        <taxon>Bacteria</taxon>
        <taxon>Bacillati</taxon>
        <taxon>Bacillota</taxon>
        <taxon>Bacilli</taxon>
        <taxon>Bacillales</taxon>
        <taxon>Caryophanaceae</taxon>
        <taxon>Bhargavaea</taxon>
    </lineage>
</organism>
<evidence type="ECO:0000256" key="1">
    <source>
        <dbReference type="ARBA" id="ARBA00004651"/>
    </source>
</evidence>
<protein>
    <submittedName>
        <fullName evidence="11">Multicomponent Na+:H+ antiporter subunit D</fullName>
    </submittedName>
</protein>
<feature type="transmembrane region" description="Helical" evidence="9">
    <location>
        <begin position="130"/>
        <end position="150"/>
    </location>
</feature>
<feature type="transmembrane region" description="Helical" evidence="9">
    <location>
        <begin position="329"/>
        <end position="349"/>
    </location>
</feature>
<evidence type="ECO:0000256" key="6">
    <source>
        <dbReference type="ARBA" id="ARBA00022989"/>
    </source>
</evidence>
<evidence type="ECO:0000256" key="2">
    <source>
        <dbReference type="ARBA" id="ARBA00005346"/>
    </source>
</evidence>
<feature type="transmembrane region" description="Helical" evidence="9">
    <location>
        <begin position="361"/>
        <end position="382"/>
    </location>
</feature>
<dbReference type="InterPro" id="IPR001750">
    <property type="entry name" value="ND/Mrp_TM"/>
</dbReference>
<comment type="similarity">
    <text evidence="2">Belongs to the CPA3 antiporters (TC 2.A.63) subunit D family.</text>
</comment>
<evidence type="ECO:0000256" key="4">
    <source>
        <dbReference type="ARBA" id="ARBA00022475"/>
    </source>
</evidence>
<keyword evidence="3" id="KW-0813">Transport</keyword>
<feature type="domain" description="NADH:quinone oxidoreductase/Mrp antiporter transmembrane" evidence="10">
    <location>
        <begin position="127"/>
        <end position="416"/>
    </location>
</feature>
<keyword evidence="7 9" id="KW-0472">Membrane</keyword>
<evidence type="ECO:0000256" key="7">
    <source>
        <dbReference type="ARBA" id="ARBA00023136"/>
    </source>
</evidence>
<evidence type="ECO:0000313" key="11">
    <source>
        <dbReference type="EMBL" id="MET3576069.1"/>
    </source>
</evidence>
<gene>
    <name evidence="11" type="ORF">ABID49_001977</name>
</gene>
<evidence type="ECO:0000256" key="5">
    <source>
        <dbReference type="ARBA" id="ARBA00022692"/>
    </source>
</evidence>
<evidence type="ECO:0000313" key="12">
    <source>
        <dbReference type="Proteomes" id="UP001549099"/>
    </source>
</evidence>
<feature type="transmembrane region" description="Helical" evidence="9">
    <location>
        <begin position="31"/>
        <end position="49"/>
    </location>
</feature>
<feature type="transmembrane region" description="Helical" evidence="9">
    <location>
        <begin position="269"/>
        <end position="292"/>
    </location>
</feature>
<feature type="transmembrane region" description="Helical" evidence="9">
    <location>
        <begin position="240"/>
        <end position="263"/>
    </location>
</feature>
<evidence type="ECO:0000256" key="8">
    <source>
        <dbReference type="RuleBase" id="RU000320"/>
    </source>
</evidence>
<dbReference type="PRINTS" id="PR01437">
    <property type="entry name" value="NUOXDRDTASE4"/>
</dbReference>
<comment type="caution">
    <text evidence="11">The sequence shown here is derived from an EMBL/GenBank/DDBJ whole genome shotgun (WGS) entry which is preliminary data.</text>
</comment>
<feature type="transmembrane region" description="Helical" evidence="9">
    <location>
        <begin position="204"/>
        <end position="228"/>
    </location>
</feature>
<dbReference type="PANTHER" id="PTHR42703:SF1">
    <property type="entry name" value="NA(+)_H(+) ANTIPORTER SUBUNIT D1"/>
    <property type="match status" value="1"/>
</dbReference>
<dbReference type="NCBIfam" id="NF005818">
    <property type="entry name" value="PRK07691.1"/>
    <property type="match status" value="1"/>
</dbReference>
<keyword evidence="6 9" id="KW-1133">Transmembrane helix</keyword>
<dbReference type="InterPro" id="IPR050586">
    <property type="entry name" value="CPA3_Na-H_Antiporter_D"/>
</dbReference>
<feature type="transmembrane region" description="Helical" evidence="9">
    <location>
        <begin position="162"/>
        <end position="184"/>
    </location>
</feature>